<evidence type="ECO:0000313" key="2">
    <source>
        <dbReference type="Proteomes" id="UP001162031"/>
    </source>
</evidence>
<gene>
    <name evidence="1" type="ORF">HBR001_LOCUS800</name>
</gene>
<accession>A0AAV0T1R3</accession>
<dbReference type="EMBL" id="CANTFL010000086">
    <property type="protein sequence ID" value="CAI5712202.1"/>
    <property type="molecule type" value="Genomic_DNA"/>
</dbReference>
<organism evidence="1 2">
    <name type="scientific">Hyaloperonospora brassicae</name>
    <name type="common">Brassica downy mildew</name>
    <name type="synonym">Peronospora brassicae</name>
    <dbReference type="NCBI Taxonomy" id="162125"/>
    <lineage>
        <taxon>Eukaryota</taxon>
        <taxon>Sar</taxon>
        <taxon>Stramenopiles</taxon>
        <taxon>Oomycota</taxon>
        <taxon>Peronosporomycetes</taxon>
        <taxon>Peronosporales</taxon>
        <taxon>Peronosporaceae</taxon>
        <taxon>Hyaloperonospora</taxon>
    </lineage>
</organism>
<keyword evidence="2" id="KW-1185">Reference proteome</keyword>
<protein>
    <submittedName>
        <fullName evidence="1">Uncharacterized protein</fullName>
    </submittedName>
</protein>
<name>A0AAV0T1R3_HYABA</name>
<dbReference type="Proteomes" id="UP001162031">
    <property type="component" value="Unassembled WGS sequence"/>
</dbReference>
<sequence length="202" mass="22594">MLRGRNLFVLKARRGRTKRLQALTLHVHVREQDLSHFNGHDGTAGARSVERLLEVLGRCESFQALVQAMDDGPRQVEQLVKSKSKDVTQTLELPDVTVQWHVSDESGLHSVLQRFRSARGGSESSERHTTLGSAAATGKFRPLPMRPLVVAVWMYPPHVEIPLTGKRVPVSDIVKQDFFSEANDDVKDNVNVSSEDVIDDLH</sequence>
<evidence type="ECO:0000313" key="1">
    <source>
        <dbReference type="EMBL" id="CAI5712202.1"/>
    </source>
</evidence>
<proteinExistence type="predicted"/>
<comment type="caution">
    <text evidence="1">The sequence shown here is derived from an EMBL/GenBank/DDBJ whole genome shotgun (WGS) entry which is preliminary data.</text>
</comment>
<reference evidence="1" key="1">
    <citation type="submission" date="2022-12" db="EMBL/GenBank/DDBJ databases">
        <authorList>
            <person name="Webb A."/>
        </authorList>
    </citation>
    <scope>NUCLEOTIDE SEQUENCE</scope>
    <source>
        <strain evidence="1">Hp1</strain>
    </source>
</reference>
<dbReference type="AlphaFoldDB" id="A0AAV0T1R3"/>